<reference evidence="1" key="1">
    <citation type="submission" date="2022-04" db="EMBL/GenBank/DDBJ databases">
        <title>Genome of the entomopathogenic fungus Entomophthora muscae.</title>
        <authorList>
            <person name="Elya C."/>
            <person name="Lovett B.R."/>
            <person name="Lee E."/>
            <person name="Macias A.M."/>
            <person name="Hajek A.E."/>
            <person name="De Bivort B.L."/>
            <person name="Kasson M.T."/>
            <person name="De Fine Licht H.H."/>
            <person name="Stajich J.E."/>
        </authorList>
    </citation>
    <scope>NUCLEOTIDE SEQUENCE</scope>
    <source>
        <strain evidence="1">Berkeley</strain>
    </source>
</reference>
<dbReference type="EMBL" id="QTSX02005763">
    <property type="protein sequence ID" value="KAJ9057837.1"/>
    <property type="molecule type" value="Genomic_DNA"/>
</dbReference>
<comment type="caution">
    <text evidence="1">The sequence shown here is derived from an EMBL/GenBank/DDBJ whole genome shotgun (WGS) entry which is preliminary data.</text>
</comment>
<accession>A0ACC2S6B3</accession>
<gene>
    <name evidence="1" type="primary">sge1_8</name>
    <name evidence="1" type="ORF">DSO57_1018878</name>
</gene>
<protein>
    <submittedName>
        <fullName evidence="1">Global transcription regulator sge1</fullName>
    </submittedName>
</protein>
<evidence type="ECO:0000313" key="2">
    <source>
        <dbReference type="Proteomes" id="UP001165960"/>
    </source>
</evidence>
<sequence length="88" mass="9758">MYGFTGVIDSVLDAFLLAELARRGHHPLANVRLNLNEFANIEAGTVVVFDKTETGMSRWIDGKSWSPSRFKGASSHTWSLSISDQKDC</sequence>
<name>A0ACC2S6B3_9FUNG</name>
<organism evidence="1 2">
    <name type="scientific">Entomophthora muscae</name>
    <dbReference type="NCBI Taxonomy" id="34485"/>
    <lineage>
        <taxon>Eukaryota</taxon>
        <taxon>Fungi</taxon>
        <taxon>Fungi incertae sedis</taxon>
        <taxon>Zoopagomycota</taxon>
        <taxon>Entomophthoromycotina</taxon>
        <taxon>Entomophthoromycetes</taxon>
        <taxon>Entomophthorales</taxon>
        <taxon>Entomophthoraceae</taxon>
        <taxon>Entomophthora</taxon>
    </lineage>
</organism>
<evidence type="ECO:0000313" key="1">
    <source>
        <dbReference type="EMBL" id="KAJ9057837.1"/>
    </source>
</evidence>
<dbReference type="Proteomes" id="UP001165960">
    <property type="component" value="Unassembled WGS sequence"/>
</dbReference>
<keyword evidence="2" id="KW-1185">Reference proteome</keyword>
<proteinExistence type="predicted"/>